<organism evidence="1 2">
    <name type="scientific">Ancylobacter vacuolatus</name>
    <dbReference type="NCBI Taxonomy" id="223389"/>
    <lineage>
        <taxon>Bacteria</taxon>
        <taxon>Pseudomonadati</taxon>
        <taxon>Pseudomonadota</taxon>
        <taxon>Alphaproteobacteria</taxon>
        <taxon>Hyphomicrobiales</taxon>
        <taxon>Xanthobacteraceae</taxon>
        <taxon>Ancylobacter</taxon>
    </lineage>
</organism>
<accession>A0ABU0DN86</accession>
<keyword evidence="2" id="KW-1185">Reference proteome</keyword>
<sequence>MRRFHILSAMSVAGLLCLVSEGKADFKICNRADETVNLSIGYDSTDYGWTSEGWWKLAPDDCTVMIRGRLANRYYYIYAAGEDGGTWSGSSKQQGGHFCIAAEKYTLHNRDHQTGDTLDCEEGGFTGVKFDEVDTKSNQNFTYELTE</sequence>
<reference evidence="1 2" key="1">
    <citation type="submission" date="2023-07" db="EMBL/GenBank/DDBJ databases">
        <title>Genomic Encyclopedia of Type Strains, Phase IV (KMG-IV): sequencing the most valuable type-strain genomes for metagenomic binning, comparative biology and taxonomic classification.</title>
        <authorList>
            <person name="Goeker M."/>
        </authorList>
    </citation>
    <scope>NUCLEOTIDE SEQUENCE [LARGE SCALE GENOMIC DNA]</scope>
    <source>
        <strain evidence="1 2">DSM 1277</strain>
    </source>
</reference>
<evidence type="ECO:0000313" key="2">
    <source>
        <dbReference type="Proteomes" id="UP001238467"/>
    </source>
</evidence>
<name>A0ABU0DN86_9HYPH</name>
<evidence type="ECO:0000313" key="1">
    <source>
        <dbReference type="EMBL" id="MDQ0349891.1"/>
    </source>
</evidence>
<dbReference type="RefSeq" id="WP_307063977.1">
    <property type="nucleotide sequence ID" value="NZ_JAUSUH010000013.1"/>
</dbReference>
<protein>
    <submittedName>
        <fullName evidence="1">Membrane protein</fullName>
    </submittedName>
</protein>
<dbReference type="InterPro" id="IPR009380">
    <property type="entry name" value="DUF1036"/>
</dbReference>
<comment type="caution">
    <text evidence="1">The sequence shown here is derived from an EMBL/GenBank/DDBJ whole genome shotgun (WGS) entry which is preliminary data.</text>
</comment>
<dbReference type="EMBL" id="JAUSUH010000013">
    <property type="protein sequence ID" value="MDQ0349891.1"/>
    <property type="molecule type" value="Genomic_DNA"/>
</dbReference>
<proteinExistence type="predicted"/>
<gene>
    <name evidence="1" type="ORF">J2S76_004345</name>
</gene>
<dbReference type="Pfam" id="PF06282">
    <property type="entry name" value="DUF1036"/>
    <property type="match status" value="1"/>
</dbReference>
<dbReference type="Proteomes" id="UP001238467">
    <property type="component" value="Unassembled WGS sequence"/>
</dbReference>